<name>A0AC60PH13_IXOPE</name>
<evidence type="ECO:0000313" key="2">
    <source>
        <dbReference type="Proteomes" id="UP000805193"/>
    </source>
</evidence>
<gene>
    <name evidence="1" type="ORF">HPB47_004026</name>
</gene>
<organism evidence="1 2">
    <name type="scientific">Ixodes persulcatus</name>
    <name type="common">Taiga tick</name>
    <dbReference type="NCBI Taxonomy" id="34615"/>
    <lineage>
        <taxon>Eukaryota</taxon>
        <taxon>Metazoa</taxon>
        <taxon>Ecdysozoa</taxon>
        <taxon>Arthropoda</taxon>
        <taxon>Chelicerata</taxon>
        <taxon>Arachnida</taxon>
        <taxon>Acari</taxon>
        <taxon>Parasitiformes</taxon>
        <taxon>Ixodida</taxon>
        <taxon>Ixodoidea</taxon>
        <taxon>Ixodidae</taxon>
        <taxon>Ixodinae</taxon>
        <taxon>Ixodes</taxon>
    </lineage>
</organism>
<dbReference type="EMBL" id="JABSTQ010010609">
    <property type="protein sequence ID" value="KAG0419550.1"/>
    <property type="molecule type" value="Genomic_DNA"/>
</dbReference>
<proteinExistence type="predicted"/>
<sequence>MWRRKAWIVVRRTLLSLPVAVAFVDCVAYVAKVEGVSMQPELNPEPESSTDYVLLNRWASRHCQVQRGDVIAITSPRDPGQKLIKRVVALEGDTVRTLTYRDRFVTVPRGHCWVEGDNHGKSLDSNSFGPVALGLLVARASHRVWPPSRWGRLEPREPDGERLLPHRPRSWLITYDEAD</sequence>
<comment type="caution">
    <text evidence="1">The sequence shown here is derived from an EMBL/GenBank/DDBJ whole genome shotgun (WGS) entry which is preliminary data.</text>
</comment>
<reference evidence="1 2" key="1">
    <citation type="journal article" date="2020" name="Cell">
        <title>Large-Scale Comparative Analyses of Tick Genomes Elucidate Their Genetic Diversity and Vector Capacities.</title>
        <authorList>
            <consortium name="Tick Genome and Microbiome Consortium (TIGMIC)"/>
            <person name="Jia N."/>
            <person name="Wang J."/>
            <person name="Shi W."/>
            <person name="Du L."/>
            <person name="Sun Y."/>
            <person name="Zhan W."/>
            <person name="Jiang J.F."/>
            <person name="Wang Q."/>
            <person name="Zhang B."/>
            <person name="Ji P."/>
            <person name="Bell-Sakyi L."/>
            <person name="Cui X.M."/>
            <person name="Yuan T.T."/>
            <person name="Jiang B.G."/>
            <person name="Yang W.F."/>
            <person name="Lam T.T."/>
            <person name="Chang Q.C."/>
            <person name="Ding S.J."/>
            <person name="Wang X.J."/>
            <person name="Zhu J.G."/>
            <person name="Ruan X.D."/>
            <person name="Zhao L."/>
            <person name="Wei J.T."/>
            <person name="Ye R.Z."/>
            <person name="Que T.C."/>
            <person name="Du C.H."/>
            <person name="Zhou Y.H."/>
            <person name="Cheng J.X."/>
            <person name="Dai P.F."/>
            <person name="Guo W.B."/>
            <person name="Han X.H."/>
            <person name="Huang E.J."/>
            <person name="Li L.F."/>
            <person name="Wei W."/>
            <person name="Gao Y.C."/>
            <person name="Liu J.Z."/>
            <person name="Shao H.Z."/>
            <person name="Wang X."/>
            <person name="Wang C.C."/>
            <person name="Yang T.C."/>
            <person name="Huo Q.B."/>
            <person name="Li W."/>
            <person name="Chen H.Y."/>
            <person name="Chen S.E."/>
            <person name="Zhou L.G."/>
            <person name="Ni X.B."/>
            <person name="Tian J.H."/>
            <person name="Sheng Y."/>
            <person name="Liu T."/>
            <person name="Pan Y.S."/>
            <person name="Xia L.Y."/>
            <person name="Li J."/>
            <person name="Zhao F."/>
            <person name="Cao W.C."/>
        </authorList>
    </citation>
    <scope>NUCLEOTIDE SEQUENCE [LARGE SCALE GENOMIC DNA]</scope>
    <source>
        <strain evidence="1">Iper-2018</strain>
    </source>
</reference>
<protein>
    <submittedName>
        <fullName evidence="1">Uncharacterized protein</fullName>
    </submittedName>
</protein>
<accession>A0AC60PH13</accession>
<evidence type="ECO:0000313" key="1">
    <source>
        <dbReference type="EMBL" id="KAG0419550.1"/>
    </source>
</evidence>
<keyword evidence="2" id="KW-1185">Reference proteome</keyword>
<dbReference type="Proteomes" id="UP000805193">
    <property type="component" value="Unassembled WGS sequence"/>
</dbReference>